<dbReference type="GO" id="GO:0016604">
    <property type="term" value="C:nuclear body"/>
    <property type="evidence" value="ECO:0007669"/>
    <property type="project" value="TreeGrafter"/>
</dbReference>
<dbReference type="SMART" id="SM01161">
    <property type="entry name" value="DUF1767"/>
    <property type="match status" value="1"/>
</dbReference>
<evidence type="ECO:0000256" key="2">
    <source>
        <dbReference type="ARBA" id="ARBA00018987"/>
    </source>
</evidence>
<reference evidence="5" key="1">
    <citation type="submission" date="2020-12" db="EMBL/GenBank/DDBJ databases">
        <title>Metabolic potential, ecology and presence of endohyphal bacteria is reflected in genomic diversity of Mucoromycotina.</title>
        <authorList>
            <person name="Muszewska A."/>
            <person name="Okrasinska A."/>
            <person name="Steczkiewicz K."/>
            <person name="Drgas O."/>
            <person name="Orlowska M."/>
            <person name="Perlinska-Lenart U."/>
            <person name="Aleksandrzak-Piekarczyk T."/>
            <person name="Szatraj K."/>
            <person name="Zielenkiewicz U."/>
            <person name="Pilsyk S."/>
            <person name="Malc E."/>
            <person name="Mieczkowski P."/>
            <person name="Kruszewska J.S."/>
            <person name="Biernat P."/>
            <person name="Pawlowska J."/>
        </authorList>
    </citation>
    <scope>NUCLEOTIDE SEQUENCE</scope>
    <source>
        <strain evidence="5">WA0000067209</strain>
    </source>
</reference>
<feature type="compositionally biased region" description="Basic and acidic residues" evidence="3">
    <location>
        <begin position="197"/>
        <end position="221"/>
    </location>
</feature>
<dbReference type="Pfam" id="PF08585">
    <property type="entry name" value="RMI1_N_C"/>
    <property type="match status" value="1"/>
</dbReference>
<feature type="compositionally biased region" description="Basic and acidic residues" evidence="3">
    <location>
        <begin position="240"/>
        <end position="266"/>
    </location>
</feature>
<dbReference type="Gene3D" id="2.40.50.770">
    <property type="entry name" value="RecQ-mediated genome instability protein Rmi1, C-terminal domain"/>
    <property type="match status" value="1"/>
</dbReference>
<accession>A0A8H7PPI8</accession>
<dbReference type="InterPro" id="IPR042470">
    <property type="entry name" value="RMI1_N_C_sf"/>
</dbReference>
<feature type="compositionally biased region" description="Basic and acidic residues" evidence="3">
    <location>
        <begin position="336"/>
        <end position="353"/>
    </location>
</feature>
<dbReference type="AlphaFoldDB" id="A0A8H7PPI8"/>
<feature type="region of interest" description="Disordered" evidence="3">
    <location>
        <begin position="169"/>
        <end position="454"/>
    </location>
</feature>
<dbReference type="InterPro" id="IPR013894">
    <property type="entry name" value="RMI1_OB"/>
</dbReference>
<evidence type="ECO:0000259" key="4">
    <source>
        <dbReference type="Pfam" id="PF08585"/>
    </source>
</evidence>
<comment type="caution">
    <text evidence="5">The sequence shown here is derived from an EMBL/GenBank/DDBJ whole genome shotgun (WGS) entry which is preliminary data.</text>
</comment>
<protein>
    <recommendedName>
        <fullName evidence="2">RecQ-mediated genome instability protein 1</fullName>
    </recommendedName>
</protein>
<evidence type="ECO:0000256" key="1">
    <source>
        <dbReference type="ARBA" id="ARBA00006395"/>
    </source>
</evidence>
<dbReference type="GO" id="GO:0000712">
    <property type="term" value="P:resolution of meiotic recombination intermediates"/>
    <property type="evidence" value="ECO:0007669"/>
    <property type="project" value="TreeGrafter"/>
</dbReference>
<feature type="domain" description="RecQ mediated genome instability protein 1 OB-fold" evidence="4">
    <location>
        <begin position="82"/>
        <end position="160"/>
    </location>
</feature>
<evidence type="ECO:0000313" key="6">
    <source>
        <dbReference type="Proteomes" id="UP000654370"/>
    </source>
</evidence>
<dbReference type="Proteomes" id="UP000654370">
    <property type="component" value="Unassembled WGS sequence"/>
</dbReference>
<dbReference type="PANTHER" id="PTHR14790:SF15">
    <property type="entry name" value="RECQ-MEDIATED GENOME INSTABILITY PROTEIN 1"/>
    <property type="match status" value="1"/>
</dbReference>
<organism evidence="5 6">
    <name type="scientific">Mortierella isabellina</name>
    <name type="common">Filamentous fungus</name>
    <name type="synonym">Umbelopsis isabellina</name>
    <dbReference type="NCBI Taxonomy" id="91625"/>
    <lineage>
        <taxon>Eukaryota</taxon>
        <taxon>Fungi</taxon>
        <taxon>Fungi incertae sedis</taxon>
        <taxon>Mucoromycota</taxon>
        <taxon>Mucoromycotina</taxon>
        <taxon>Umbelopsidomycetes</taxon>
        <taxon>Umbelopsidales</taxon>
        <taxon>Umbelopsidaceae</taxon>
        <taxon>Umbelopsis</taxon>
    </lineage>
</organism>
<evidence type="ECO:0000256" key="3">
    <source>
        <dbReference type="SAM" id="MobiDB-lite"/>
    </source>
</evidence>
<comment type="similarity">
    <text evidence="1">Belongs to the RMI1 family.</text>
</comment>
<dbReference type="EMBL" id="JAEPQZ010000008">
    <property type="protein sequence ID" value="KAG2177842.1"/>
    <property type="molecule type" value="Genomic_DNA"/>
</dbReference>
<feature type="compositionally biased region" description="Basic residues" evidence="3">
    <location>
        <begin position="304"/>
        <end position="314"/>
    </location>
</feature>
<dbReference type="OrthoDB" id="434939at2759"/>
<dbReference type="PANTHER" id="PTHR14790">
    <property type="entry name" value="RECQ-MEDIATED GENOME INSTABILITY PROTEIN 1 RMI1"/>
    <property type="match status" value="1"/>
</dbReference>
<sequence length="454" mass="49425">MSITIEQFQKDGWKLTEEGLNLLKEWTEVEEPTFEHCLQVALNSDLKQFCKGEIGKEMPSTISPPHVLQLQEVVNIAAPLQHQVEHPRMLRAVFTDGGKKKIKGVEMHGKVDGLKLNTPPGTKFVVTKDITVEEDLLMLGHGVLKNIGGHVESMVNEWKASKQYIMRSSKAKKDTENNDNDDGPPPFVSYKLPTTVEKPRAQESKSVDKPHQKATKTDSNKENAVPSANASTKAKSKGGKGSERPNAKDKKKSTVVEPKEGNKDSEISTQQQRMGKDPSAVKGKKGNTAKISKGIKKEEGSTKQVHKPNAKKNHKNDAKVNDASASLGEEPQIENLVKESKEAKAPKSKRPEQKYYTPKPRVPSESAPSNAGDHKDAPSMGLSIDGTRRMNIPRQAASADTEHGKDNDNIGNGGAQGRGRGRGRGRGQGGRGRGQRGRGRGLGGDNKGPTYPSQ</sequence>
<gene>
    <name evidence="5" type="ORF">INT43_003089</name>
</gene>
<name>A0A8H7PPI8_MORIS</name>
<dbReference type="GO" id="GO:0031422">
    <property type="term" value="C:RecQ family helicase-topoisomerase III complex"/>
    <property type="evidence" value="ECO:0007669"/>
    <property type="project" value="TreeGrafter"/>
</dbReference>
<keyword evidence="6" id="KW-1185">Reference proteome</keyword>
<evidence type="ECO:0000313" key="5">
    <source>
        <dbReference type="EMBL" id="KAG2177842.1"/>
    </source>
</evidence>
<dbReference type="GO" id="GO:0000724">
    <property type="term" value="P:double-strand break repair via homologous recombination"/>
    <property type="evidence" value="ECO:0007669"/>
    <property type="project" value="TreeGrafter"/>
</dbReference>
<proteinExistence type="inferred from homology"/>